<protein>
    <recommendedName>
        <fullName evidence="4">Rrf2 family transcriptional regulator</fullName>
    </recommendedName>
</protein>
<dbReference type="InterPro" id="IPR036388">
    <property type="entry name" value="WH-like_DNA-bd_sf"/>
</dbReference>
<evidence type="ECO:0008006" key="4">
    <source>
        <dbReference type="Google" id="ProtNLM"/>
    </source>
</evidence>
<dbReference type="GO" id="GO:0003677">
    <property type="term" value="F:DNA binding"/>
    <property type="evidence" value="ECO:0007669"/>
    <property type="project" value="UniProtKB-KW"/>
</dbReference>
<dbReference type="PROSITE" id="PS51197">
    <property type="entry name" value="HTH_RRF2_2"/>
    <property type="match status" value="1"/>
</dbReference>
<name>A0A0S8GEW4_UNCW3</name>
<dbReference type="GO" id="GO:0005829">
    <property type="term" value="C:cytosol"/>
    <property type="evidence" value="ECO:0007669"/>
    <property type="project" value="TreeGrafter"/>
</dbReference>
<reference evidence="2 3" key="1">
    <citation type="journal article" date="2015" name="Microbiome">
        <title>Genomic resolution of linkages in carbon, nitrogen, and sulfur cycling among widespread estuary sediment bacteria.</title>
        <authorList>
            <person name="Baker B.J."/>
            <person name="Lazar C.S."/>
            <person name="Teske A.P."/>
            <person name="Dick G.J."/>
        </authorList>
    </citation>
    <scope>NUCLEOTIDE SEQUENCE [LARGE SCALE GENOMIC DNA]</scope>
    <source>
        <strain evidence="2">SM23_60</strain>
    </source>
</reference>
<dbReference type="Gene3D" id="1.10.10.10">
    <property type="entry name" value="Winged helix-like DNA-binding domain superfamily/Winged helix DNA-binding domain"/>
    <property type="match status" value="1"/>
</dbReference>
<accession>A0A0S8GEW4</accession>
<dbReference type="Proteomes" id="UP000051096">
    <property type="component" value="Unassembled WGS sequence"/>
</dbReference>
<dbReference type="EMBL" id="LJUO01000059">
    <property type="protein sequence ID" value="KPK71624.1"/>
    <property type="molecule type" value="Genomic_DNA"/>
</dbReference>
<dbReference type="InterPro" id="IPR036390">
    <property type="entry name" value="WH_DNA-bd_sf"/>
</dbReference>
<dbReference type="Pfam" id="PF02082">
    <property type="entry name" value="Rrf2"/>
    <property type="match status" value="1"/>
</dbReference>
<dbReference type="PANTHER" id="PTHR33221">
    <property type="entry name" value="WINGED HELIX-TURN-HELIX TRANSCRIPTIONAL REGULATOR, RRF2 FAMILY"/>
    <property type="match status" value="1"/>
</dbReference>
<proteinExistence type="predicted"/>
<dbReference type="NCBIfam" id="TIGR00738">
    <property type="entry name" value="rrf2_super"/>
    <property type="match status" value="1"/>
</dbReference>
<dbReference type="SUPFAM" id="SSF46785">
    <property type="entry name" value="Winged helix' DNA-binding domain"/>
    <property type="match status" value="1"/>
</dbReference>
<comment type="caution">
    <text evidence="2">The sequence shown here is derived from an EMBL/GenBank/DDBJ whole genome shotgun (WGS) entry which is preliminary data.</text>
</comment>
<evidence type="ECO:0000256" key="1">
    <source>
        <dbReference type="ARBA" id="ARBA00023125"/>
    </source>
</evidence>
<evidence type="ECO:0000313" key="2">
    <source>
        <dbReference type="EMBL" id="KPK71624.1"/>
    </source>
</evidence>
<gene>
    <name evidence="2" type="ORF">AMJ87_07025</name>
</gene>
<evidence type="ECO:0000313" key="3">
    <source>
        <dbReference type="Proteomes" id="UP000051096"/>
    </source>
</evidence>
<dbReference type="AlphaFoldDB" id="A0A0S8GEW4"/>
<dbReference type="PANTHER" id="PTHR33221:SF5">
    <property type="entry name" value="HTH-TYPE TRANSCRIPTIONAL REGULATOR ISCR"/>
    <property type="match status" value="1"/>
</dbReference>
<dbReference type="InterPro" id="IPR000944">
    <property type="entry name" value="Tscrpt_reg_Rrf2"/>
</dbReference>
<sequence length="142" mass="16279">MKLMTRSRYAIRALLELAKQPPGEVLSLSIIAKRQRIKPNYLEQILFRLRQANLIKGKKGPGGGFFLARDPKKIRLKDIFDSVGETTAPLQCLLGKADKYCARVTPCPMQECWHELKSELDLFFSKHTLNDMCSRKTTLKKE</sequence>
<organism evidence="2 3">
    <name type="scientific">candidate division WOR_3 bacterium SM23_60</name>
    <dbReference type="NCBI Taxonomy" id="1703780"/>
    <lineage>
        <taxon>Bacteria</taxon>
        <taxon>Bacteria division WOR-3</taxon>
    </lineage>
</organism>
<keyword evidence="1" id="KW-0238">DNA-binding</keyword>
<dbReference type="GO" id="GO:0003700">
    <property type="term" value="F:DNA-binding transcription factor activity"/>
    <property type="evidence" value="ECO:0007669"/>
    <property type="project" value="TreeGrafter"/>
</dbReference>